<keyword evidence="2" id="KW-1185">Reference proteome</keyword>
<dbReference type="EMBL" id="JAFCMP010000490">
    <property type="protein sequence ID" value="KAG5179211.1"/>
    <property type="molecule type" value="Genomic_DNA"/>
</dbReference>
<dbReference type="Proteomes" id="UP000664859">
    <property type="component" value="Unassembled WGS sequence"/>
</dbReference>
<accession>A0A835YQG1</accession>
<proteinExistence type="predicted"/>
<gene>
    <name evidence="1" type="ORF">JKP88DRAFT_247628</name>
</gene>
<evidence type="ECO:0000313" key="1">
    <source>
        <dbReference type="EMBL" id="KAG5179211.1"/>
    </source>
</evidence>
<dbReference type="AlphaFoldDB" id="A0A835YQG1"/>
<sequence>MQRPHKRPRLNDDAPRCIAALSLPPLACVTLEDAINSSYDNISSKSVHAQAGPLYIDCDNAMTLSSIDTSYTPLYFSNSNQATLMKKCVICHEDKPDSEYYAHHGCKYGVDSKCKKCKVVANRTRNQFKASLKPPKPVEEIPSHEVCSICDENKPLEEFYPHANCKYGVDSKCKECKLKADKEYHQFKASLRSQKPERSTTEQECSGCHLVKPVEEFYVSSALKFGYVLRCKVCAADVQREEKKTLHGFLRGLWNGSKSTDLIRKSRGHRATGEHTLTFEQVVAKWQKQNGRCTLTGMRMAHSAHSNC</sequence>
<comment type="caution">
    <text evidence="1">The sequence shown here is derived from an EMBL/GenBank/DDBJ whole genome shotgun (WGS) entry which is preliminary data.</text>
</comment>
<organism evidence="1 2">
    <name type="scientific">Tribonema minus</name>
    <dbReference type="NCBI Taxonomy" id="303371"/>
    <lineage>
        <taxon>Eukaryota</taxon>
        <taxon>Sar</taxon>
        <taxon>Stramenopiles</taxon>
        <taxon>Ochrophyta</taxon>
        <taxon>PX clade</taxon>
        <taxon>Xanthophyceae</taxon>
        <taxon>Tribonematales</taxon>
        <taxon>Tribonemataceae</taxon>
        <taxon>Tribonema</taxon>
    </lineage>
</organism>
<protein>
    <submittedName>
        <fullName evidence="1">Uncharacterized protein</fullName>
    </submittedName>
</protein>
<reference evidence="1" key="1">
    <citation type="submission" date="2021-02" db="EMBL/GenBank/DDBJ databases">
        <title>First Annotated Genome of the Yellow-green Alga Tribonema minus.</title>
        <authorList>
            <person name="Mahan K.M."/>
        </authorList>
    </citation>
    <scope>NUCLEOTIDE SEQUENCE</scope>
    <source>
        <strain evidence="1">UTEX B ZZ1240</strain>
    </source>
</reference>
<evidence type="ECO:0000313" key="2">
    <source>
        <dbReference type="Proteomes" id="UP000664859"/>
    </source>
</evidence>
<name>A0A835YQG1_9STRA</name>